<dbReference type="InterPro" id="IPR036250">
    <property type="entry name" value="AcylCo_DH-like_C"/>
</dbReference>
<dbReference type="InterPro" id="IPR013107">
    <property type="entry name" value="Acyl-CoA_DH_C"/>
</dbReference>
<dbReference type="Gene3D" id="2.40.110.10">
    <property type="entry name" value="Butyryl-CoA Dehydrogenase, subunit A, domain 2"/>
    <property type="match status" value="1"/>
</dbReference>
<dbReference type="AlphaFoldDB" id="A0A934NQ19"/>
<dbReference type="Proteomes" id="UP000655868">
    <property type="component" value="Unassembled WGS sequence"/>
</dbReference>
<feature type="domain" description="Acyl-CoA dehydrogenase C-terminal" evidence="4">
    <location>
        <begin position="249"/>
        <end position="381"/>
    </location>
</feature>
<dbReference type="Pfam" id="PF08028">
    <property type="entry name" value="Acyl-CoA_dh_2"/>
    <property type="match status" value="1"/>
</dbReference>
<dbReference type="PANTHER" id="PTHR48083:SF19">
    <property type="entry name" value="FLAVIN-DEPENDENT MONOOXYGENASE, OXYGENASE SUBUNIT HSAA"/>
    <property type="match status" value="1"/>
</dbReference>
<protein>
    <submittedName>
        <fullName evidence="5">SfnB family sulfur acquisition oxidoreductase</fullName>
        <ecNumber evidence="5">1.-.-.-</ecNumber>
    </submittedName>
</protein>
<comment type="caution">
    <text evidence="5">The sequence shown here is derived from an EMBL/GenBank/DDBJ whole genome shotgun (WGS) entry which is preliminary data.</text>
</comment>
<name>A0A934NQ19_9NOCA</name>
<dbReference type="PIRSF" id="PIRSF016578">
    <property type="entry name" value="HsaA"/>
    <property type="match status" value="1"/>
</dbReference>
<evidence type="ECO:0000256" key="2">
    <source>
        <dbReference type="ARBA" id="ARBA00049661"/>
    </source>
</evidence>
<dbReference type="GO" id="GO:0003995">
    <property type="term" value="F:acyl-CoA dehydrogenase activity"/>
    <property type="evidence" value="ECO:0007669"/>
    <property type="project" value="TreeGrafter"/>
</dbReference>
<dbReference type="InterPro" id="IPR013786">
    <property type="entry name" value="AcylCoA_DH/ox_N"/>
</dbReference>
<dbReference type="Gene3D" id="1.20.140.10">
    <property type="entry name" value="Butyryl-CoA Dehydrogenase, subunit A, domain 3"/>
    <property type="match status" value="1"/>
</dbReference>
<dbReference type="NCBIfam" id="TIGR04022">
    <property type="entry name" value="sulfur_SfnB"/>
    <property type="match status" value="1"/>
</dbReference>
<proteinExistence type="inferred from homology"/>
<keyword evidence="6" id="KW-1185">Reference proteome</keyword>
<dbReference type="InterPro" id="IPR050741">
    <property type="entry name" value="Acyl-CoA_dehydrogenase"/>
</dbReference>
<dbReference type="SUPFAM" id="SSF56645">
    <property type="entry name" value="Acyl-CoA dehydrogenase NM domain-like"/>
    <property type="match status" value="1"/>
</dbReference>
<reference evidence="5" key="1">
    <citation type="submission" date="2020-12" db="EMBL/GenBank/DDBJ databases">
        <title>Antrihabitans popcorni sp. nov. and Antrihabitans auranticaus sp. nov., isolated from a larva cave.</title>
        <authorList>
            <person name="Lee S.D."/>
            <person name="Kim I.S."/>
        </authorList>
    </citation>
    <scope>NUCLEOTIDE SEQUENCE</scope>
    <source>
        <strain evidence="5">YC3-6</strain>
    </source>
</reference>
<evidence type="ECO:0000313" key="5">
    <source>
        <dbReference type="EMBL" id="MBJ8339321.1"/>
    </source>
</evidence>
<accession>A0A934NQ19</accession>
<dbReference type="GO" id="GO:0005737">
    <property type="term" value="C:cytoplasm"/>
    <property type="evidence" value="ECO:0007669"/>
    <property type="project" value="TreeGrafter"/>
</dbReference>
<evidence type="ECO:0000259" key="4">
    <source>
        <dbReference type="Pfam" id="PF08028"/>
    </source>
</evidence>
<evidence type="ECO:0000256" key="1">
    <source>
        <dbReference type="ARBA" id="ARBA00023002"/>
    </source>
</evidence>
<dbReference type="GO" id="GO:0033539">
    <property type="term" value="P:fatty acid beta-oxidation using acyl-CoA dehydrogenase"/>
    <property type="evidence" value="ECO:0007669"/>
    <property type="project" value="TreeGrafter"/>
</dbReference>
<dbReference type="Pfam" id="PF02771">
    <property type="entry name" value="Acyl-CoA_dh_N"/>
    <property type="match status" value="1"/>
</dbReference>
<dbReference type="RefSeq" id="WP_199704032.1">
    <property type="nucleotide sequence ID" value="NZ_JAEMNV010000003.1"/>
</dbReference>
<dbReference type="GO" id="GO:0050660">
    <property type="term" value="F:flavin adenine dinucleotide binding"/>
    <property type="evidence" value="ECO:0007669"/>
    <property type="project" value="InterPro"/>
</dbReference>
<dbReference type="PANTHER" id="PTHR48083">
    <property type="entry name" value="MEDIUM-CHAIN SPECIFIC ACYL-COA DEHYDROGENASE, MITOCHONDRIAL-RELATED"/>
    <property type="match status" value="1"/>
</dbReference>
<dbReference type="EC" id="1.-.-.-" evidence="5"/>
<dbReference type="GO" id="GO:0016712">
    <property type="term" value="F:oxidoreductase activity, acting on paired donors, with incorporation or reduction of molecular oxygen, reduced flavin or flavoprotein as one donor, and incorporation of one atom of oxygen"/>
    <property type="evidence" value="ECO:0007669"/>
    <property type="project" value="TreeGrafter"/>
</dbReference>
<evidence type="ECO:0000259" key="3">
    <source>
        <dbReference type="Pfam" id="PF02771"/>
    </source>
</evidence>
<evidence type="ECO:0000313" key="6">
    <source>
        <dbReference type="Proteomes" id="UP000655868"/>
    </source>
</evidence>
<dbReference type="SUPFAM" id="SSF47203">
    <property type="entry name" value="Acyl-CoA dehydrogenase C-terminal domain-like"/>
    <property type="match status" value="1"/>
</dbReference>
<dbReference type="InterPro" id="IPR046373">
    <property type="entry name" value="Acyl-CoA_Oxase/DH_mid-dom_sf"/>
</dbReference>
<gene>
    <name evidence="5" type="ORF">JGU71_10510</name>
</gene>
<dbReference type="InterPro" id="IPR009100">
    <property type="entry name" value="AcylCoA_DH/oxidase_NM_dom_sf"/>
</dbReference>
<sequence length="406" mass="43308">MTASLDAALVSTAAEAVSVASELATRFAVGAADRDRARRLPVDEIAELSRSGLYGATVPATFGGADIAPSVLAEVLRILATADPNIAQIPQSHFVYVQLLKVAANPEQQRFFFGEVLRGKRFANAQSERGGKTITDIATTFTPAQSGGFRLDGTKYYCTGTLFAQWIPVLARLHDPDRLSALPAGDYVLYVPADAAGLTVVDDWNGFGQRLTGSGTVTLEGVAVQPEWVVRRSPAFDGPTSYGAFAQLLHTAIDVGIARAALDEAAAFARTKSRPWFEAKVERAVDDPLLVQRFGELAVSVATAEATLVAAGRAVDAAFDEPTEQSAADASIAVAVAKIVAEKSAVEVSAALFEVSGTRSAAADLDLDRHWRNARTHTLHDPVRWKYQHIGRVLLHNEAPPRHGLI</sequence>
<dbReference type="InterPro" id="IPR023922">
    <property type="entry name" value="S04_starv_induced_SfnB"/>
</dbReference>
<dbReference type="Gene3D" id="1.10.540.10">
    <property type="entry name" value="Acyl-CoA dehydrogenase/oxidase, N-terminal domain"/>
    <property type="match status" value="1"/>
</dbReference>
<comment type="similarity">
    <text evidence="2">Belongs to the HpaH/HsaA monooxygenase family.</text>
</comment>
<dbReference type="EMBL" id="JAEMNV010000003">
    <property type="protein sequence ID" value="MBJ8339321.1"/>
    <property type="molecule type" value="Genomic_DNA"/>
</dbReference>
<organism evidence="5 6">
    <name type="scientific">Antrihabitans stalagmiti</name>
    <dbReference type="NCBI Taxonomy" id="2799499"/>
    <lineage>
        <taxon>Bacteria</taxon>
        <taxon>Bacillati</taxon>
        <taxon>Actinomycetota</taxon>
        <taxon>Actinomycetes</taxon>
        <taxon>Mycobacteriales</taxon>
        <taxon>Nocardiaceae</taxon>
        <taxon>Antrihabitans</taxon>
    </lineage>
</organism>
<dbReference type="InterPro" id="IPR037069">
    <property type="entry name" value="AcylCoA_DH/ox_N_sf"/>
</dbReference>
<keyword evidence="1 5" id="KW-0560">Oxidoreductase</keyword>
<feature type="domain" description="Acyl-CoA dehydrogenase/oxidase N-terminal" evidence="3">
    <location>
        <begin position="23"/>
        <end position="119"/>
    </location>
</feature>